<gene>
    <name evidence="1" type="ORF">HINF_LOCUS33457</name>
    <name evidence="2" type="ORF">HINF_LOCUS49262</name>
</gene>
<evidence type="ECO:0000313" key="3">
    <source>
        <dbReference type="Proteomes" id="UP001642409"/>
    </source>
</evidence>
<organism evidence="1">
    <name type="scientific">Hexamita inflata</name>
    <dbReference type="NCBI Taxonomy" id="28002"/>
    <lineage>
        <taxon>Eukaryota</taxon>
        <taxon>Metamonada</taxon>
        <taxon>Diplomonadida</taxon>
        <taxon>Hexamitidae</taxon>
        <taxon>Hexamitinae</taxon>
        <taxon>Hexamita</taxon>
    </lineage>
</organism>
<keyword evidence="3" id="KW-1185">Reference proteome</keyword>
<name>A0AA86Q4B1_9EUKA</name>
<dbReference type="Proteomes" id="UP001642409">
    <property type="component" value="Unassembled WGS sequence"/>
</dbReference>
<dbReference type="EMBL" id="CAXDID020000230">
    <property type="protein sequence ID" value="CAL6060511.1"/>
    <property type="molecule type" value="Genomic_DNA"/>
</dbReference>
<evidence type="ECO:0000313" key="2">
    <source>
        <dbReference type="EMBL" id="CAL6060511.1"/>
    </source>
</evidence>
<evidence type="ECO:0000313" key="1">
    <source>
        <dbReference type="EMBL" id="CAI9945812.1"/>
    </source>
</evidence>
<reference evidence="2 3" key="2">
    <citation type="submission" date="2024-07" db="EMBL/GenBank/DDBJ databases">
        <authorList>
            <person name="Akdeniz Z."/>
        </authorList>
    </citation>
    <scope>NUCLEOTIDE SEQUENCE [LARGE SCALE GENOMIC DNA]</scope>
</reference>
<sequence length="104" mass="12498">MHITTSLYSSFYLLLSPQIYQRFTTGFLSFTFCQTTLSSLFKNSWCKKRLNEFWKYSSAERLFFQELVPSFSSRTILNRYYDLANDKQKLQLINIDQFGQIKQF</sequence>
<dbReference type="AlphaFoldDB" id="A0AA86Q4B1"/>
<reference evidence="1" key="1">
    <citation type="submission" date="2023-06" db="EMBL/GenBank/DDBJ databases">
        <authorList>
            <person name="Kurt Z."/>
        </authorList>
    </citation>
    <scope>NUCLEOTIDE SEQUENCE</scope>
</reference>
<proteinExistence type="predicted"/>
<dbReference type="EMBL" id="CATOUU010000751">
    <property type="protein sequence ID" value="CAI9945812.1"/>
    <property type="molecule type" value="Genomic_DNA"/>
</dbReference>
<protein>
    <submittedName>
        <fullName evidence="2">Hypothetical_protein</fullName>
    </submittedName>
</protein>
<comment type="caution">
    <text evidence="1">The sequence shown here is derived from an EMBL/GenBank/DDBJ whole genome shotgun (WGS) entry which is preliminary data.</text>
</comment>
<accession>A0AA86Q4B1</accession>